<protein>
    <recommendedName>
        <fullName evidence="3">DKNYY family protein</fullName>
    </recommendedName>
</protein>
<sequence>MRAPAITVRPNSGARCILLNANNQLPEKSHNKFKYMVNNDTLTIFHFNGTNRASYRIVEDKYFENSETKEIYVLRKEFDQSPDIAVYYNQKYYWIDTPETSNGIVTKDGKKNRKLSRVLNKMDTSMFEVKIYKNYEAFKKHGHKYVFGIVEIIDKKGG</sequence>
<proteinExistence type="predicted"/>
<name>A0ABT3D070_9BACT</name>
<dbReference type="RefSeq" id="WP_264140264.1">
    <property type="nucleotide sequence ID" value="NZ_JAOYOD010000001.1"/>
</dbReference>
<evidence type="ECO:0000313" key="1">
    <source>
        <dbReference type="EMBL" id="MCV9389343.1"/>
    </source>
</evidence>
<comment type="caution">
    <text evidence="1">The sequence shown here is derived from an EMBL/GenBank/DDBJ whole genome shotgun (WGS) entry which is preliminary data.</text>
</comment>
<gene>
    <name evidence="1" type="ORF">N7U62_21940</name>
</gene>
<accession>A0ABT3D070</accession>
<dbReference type="EMBL" id="JAOYOD010000001">
    <property type="protein sequence ID" value="MCV9389343.1"/>
    <property type="molecule type" value="Genomic_DNA"/>
</dbReference>
<evidence type="ECO:0000313" key="2">
    <source>
        <dbReference type="Proteomes" id="UP001300692"/>
    </source>
</evidence>
<reference evidence="1 2" key="1">
    <citation type="submission" date="2022-10" db="EMBL/GenBank/DDBJ databases">
        <title>Comparative genomics and taxonomic characterization of three novel marine species of genus Reichenbachiella exhibiting antioxidant and polysaccharide degradation activities.</title>
        <authorList>
            <person name="Muhammad N."/>
            <person name="Lee Y.-J."/>
            <person name="Ko J."/>
            <person name="Kim S.-G."/>
        </authorList>
    </citation>
    <scope>NUCLEOTIDE SEQUENCE [LARGE SCALE GENOMIC DNA]</scope>
    <source>
        <strain evidence="1 2">ABR2-5</strain>
    </source>
</reference>
<organism evidence="1 2">
    <name type="scientific">Reichenbachiella ulvae</name>
    <dbReference type="NCBI Taxonomy" id="2980104"/>
    <lineage>
        <taxon>Bacteria</taxon>
        <taxon>Pseudomonadati</taxon>
        <taxon>Bacteroidota</taxon>
        <taxon>Cytophagia</taxon>
        <taxon>Cytophagales</taxon>
        <taxon>Reichenbachiellaceae</taxon>
        <taxon>Reichenbachiella</taxon>
    </lineage>
</organism>
<evidence type="ECO:0008006" key="3">
    <source>
        <dbReference type="Google" id="ProtNLM"/>
    </source>
</evidence>
<keyword evidence="2" id="KW-1185">Reference proteome</keyword>
<dbReference type="Proteomes" id="UP001300692">
    <property type="component" value="Unassembled WGS sequence"/>
</dbReference>